<reference evidence="2 3" key="1">
    <citation type="journal article" date="2019" name="Int. J. Syst. Evol. Microbiol.">
        <title>The Global Catalogue of Microorganisms (GCM) 10K type strain sequencing project: providing services to taxonomists for standard genome sequencing and annotation.</title>
        <authorList>
            <consortium name="The Broad Institute Genomics Platform"/>
            <consortium name="The Broad Institute Genome Sequencing Center for Infectious Disease"/>
            <person name="Wu L."/>
            <person name="Ma J."/>
        </authorList>
    </citation>
    <scope>NUCLEOTIDE SEQUENCE [LARGE SCALE GENOMIC DNA]</scope>
    <source>
        <strain evidence="2 3">CGMCC 1.3239</strain>
    </source>
</reference>
<dbReference type="AlphaFoldDB" id="A0ABD5SD90"/>
<keyword evidence="1" id="KW-0812">Transmembrane</keyword>
<evidence type="ECO:0000313" key="2">
    <source>
        <dbReference type="EMBL" id="MFC6754616.1"/>
    </source>
</evidence>
<protein>
    <submittedName>
        <fullName evidence="2">Uncharacterized protein</fullName>
    </submittedName>
</protein>
<sequence>MSSETSPSTVREPIRIGATLSNQFRRLTVGGARAVAFWAAIFLPVAYIPAVYGMGPFEGATATLAVLFAHIACVVIGHGHNRPEEV</sequence>
<name>A0ABD5SD90_9EURY</name>
<dbReference type="Proteomes" id="UP001596442">
    <property type="component" value="Unassembled WGS sequence"/>
</dbReference>
<accession>A0ABD5SD90</accession>
<dbReference type="EMBL" id="JBHSWW010000311">
    <property type="protein sequence ID" value="MFC6754616.1"/>
    <property type="molecule type" value="Genomic_DNA"/>
</dbReference>
<feature type="transmembrane region" description="Helical" evidence="1">
    <location>
        <begin position="35"/>
        <end position="54"/>
    </location>
</feature>
<keyword evidence="1" id="KW-0472">Membrane</keyword>
<organism evidence="2 3">
    <name type="scientific">Halorubrum tibetense</name>
    <dbReference type="NCBI Taxonomy" id="175631"/>
    <lineage>
        <taxon>Archaea</taxon>
        <taxon>Methanobacteriati</taxon>
        <taxon>Methanobacteriota</taxon>
        <taxon>Stenosarchaea group</taxon>
        <taxon>Halobacteria</taxon>
        <taxon>Halobacteriales</taxon>
        <taxon>Haloferacaceae</taxon>
        <taxon>Halorubrum</taxon>
    </lineage>
</organism>
<keyword evidence="3" id="KW-1185">Reference proteome</keyword>
<proteinExistence type="predicted"/>
<dbReference type="InterPro" id="IPR058341">
    <property type="entry name" value="DUF8028"/>
</dbReference>
<keyword evidence="1" id="KW-1133">Transmembrane helix</keyword>
<dbReference type="RefSeq" id="WP_379783240.1">
    <property type="nucleotide sequence ID" value="NZ_JBHSWW010000311.1"/>
</dbReference>
<feature type="transmembrane region" description="Helical" evidence="1">
    <location>
        <begin position="60"/>
        <end position="79"/>
    </location>
</feature>
<evidence type="ECO:0000256" key="1">
    <source>
        <dbReference type="SAM" id="Phobius"/>
    </source>
</evidence>
<comment type="caution">
    <text evidence="2">The sequence shown here is derived from an EMBL/GenBank/DDBJ whole genome shotgun (WGS) entry which is preliminary data.</text>
</comment>
<gene>
    <name evidence="2" type="ORF">ACFQEU_14290</name>
</gene>
<dbReference type="Pfam" id="PF26071">
    <property type="entry name" value="DUF8028"/>
    <property type="match status" value="1"/>
</dbReference>
<evidence type="ECO:0000313" key="3">
    <source>
        <dbReference type="Proteomes" id="UP001596442"/>
    </source>
</evidence>